<dbReference type="EMBL" id="ASHM01123398">
    <property type="protein sequence ID" value="PNX57391.1"/>
    <property type="molecule type" value="Genomic_DNA"/>
</dbReference>
<reference evidence="4 5" key="2">
    <citation type="journal article" date="2017" name="Front. Plant Sci.">
        <title>Gene Classification and Mining of Molecular Markers Useful in Red Clover (Trifolium pratense) Breeding.</title>
        <authorList>
            <person name="Istvanek J."/>
            <person name="Dluhosova J."/>
            <person name="Dluhos P."/>
            <person name="Patkova L."/>
            <person name="Nedelnik J."/>
            <person name="Repkova J."/>
        </authorList>
    </citation>
    <scope>NUCLEOTIDE SEQUENCE [LARGE SCALE GENOMIC DNA]</scope>
    <source>
        <strain evidence="5">cv. Tatra</strain>
        <tissue evidence="4">Young leaves</tissue>
    </source>
</reference>
<dbReference type="Proteomes" id="UP000236291">
    <property type="component" value="Unassembled WGS sequence"/>
</dbReference>
<dbReference type="Pfam" id="PF00076">
    <property type="entry name" value="RRM_1"/>
    <property type="match status" value="1"/>
</dbReference>
<keyword evidence="1 2" id="KW-0694">RNA-binding</keyword>
<feature type="domain" description="RRM" evidence="3">
    <location>
        <begin position="8"/>
        <end position="44"/>
    </location>
</feature>
<dbReference type="SUPFAM" id="SSF54928">
    <property type="entry name" value="RNA-binding domain, RBD"/>
    <property type="match status" value="1"/>
</dbReference>
<feature type="non-terminal residue" evidence="4">
    <location>
        <position position="44"/>
    </location>
</feature>
<proteinExistence type="predicted"/>
<dbReference type="GO" id="GO:0005739">
    <property type="term" value="C:mitochondrion"/>
    <property type="evidence" value="ECO:0007669"/>
    <property type="project" value="TreeGrafter"/>
</dbReference>
<dbReference type="STRING" id="57577.A0A2K3JTL4"/>
<accession>A0A2K3JTL4</accession>
<dbReference type="InterPro" id="IPR000504">
    <property type="entry name" value="RRM_dom"/>
</dbReference>
<dbReference type="AlphaFoldDB" id="A0A2K3JTL4"/>
<dbReference type="PROSITE" id="PS50102">
    <property type="entry name" value="RRM"/>
    <property type="match status" value="1"/>
</dbReference>
<name>A0A2K3JTL4_TRIPR</name>
<dbReference type="PANTHER" id="PTHR48029">
    <property type="entry name" value="NUCLEOLAR PROTEIN 8"/>
    <property type="match status" value="1"/>
</dbReference>
<dbReference type="GO" id="GO:0003723">
    <property type="term" value="F:RNA binding"/>
    <property type="evidence" value="ECO:0007669"/>
    <property type="project" value="UniProtKB-UniRule"/>
</dbReference>
<evidence type="ECO:0000259" key="3">
    <source>
        <dbReference type="PROSITE" id="PS50102"/>
    </source>
</evidence>
<protein>
    <submittedName>
        <fullName evidence="4">Nucleolysin TIAR-like protein</fullName>
    </submittedName>
</protein>
<sequence>MVFCLPISARVVTDRVSGYSKGFGFVQYATLEDAAKGIEGMDGK</sequence>
<reference evidence="4 5" key="1">
    <citation type="journal article" date="2014" name="Am. J. Bot.">
        <title>Genome assembly and annotation for red clover (Trifolium pratense; Fabaceae).</title>
        <authorList>
            <person name="Istvanek J."/>
            <person name="Jaros M."/>
            <person name="Krenek A."/>
            <person name="Repkova J."/>
        </authorList>
    </citation>
    <scope>NUCLEOTIDE SEQUENCE [LARGE SCALE GENOMIC DNA]</scope>
    <source>
        <strain evidence="5">cv. Tatra</strain>
        <tissue evidence="4">Young leaves</tissue>
    </source>
</reference>
<dbReference type="GO" id="GO:0080156">
    <property type="term" value="P:mitochondrial mRNA modification"/>
    <property type="evidence" value="ECO:0007669"/>
    <property type="project" value="TreeGrafter"/>
</dbReference>
<comment type="caution">
    <text evidence="4">The sequence shown here is derived from an EMBL/GenBank/DDBJ whole genome shotgun (WGS) entry which is preliminary data.</text>
</comment>
<dbReference type="PANTHER" id="PTHR48029:SF1">
    <property type="entry name" value="NUCLEOLAR PROTEIN 8"/>
    <property type="match status" value="1"/>
</dbReference>
<evidence type="ECO:0000256" key="2">
    <source>
        <dbReference type="PROSITE-ProRule" id="PRU00176"/>
    </source>
</evidence>
<evidence type="ECO:0000313" key="5">
    <source>
        <dbReference type="Proteomes" id="UP000236291"/>
    </source>
</evidence>
<evidence type="ECO:0000313" key="4">
    <source>
        <dbReference type="EMBL" id="PNX57391.1"/>
    </source>
</evidence>
<dbReference type="Gene3D" id="3.30.70.330">
    <property type="match status" value="1"/>
</dbReference>
<organism evidence="4 5">
    <name type="scientific">Trifolium pratense</name>
    <name type="common">Red clover</name>
    <dbReference type="NCBI Taxonomy" id="57577"/>
    <lineage>
        <taxon>Eukaryota</taxon>
        <taxon>Viridiplantae</taxon>
        <taxon>Streptophyta</taxon>
        <taxon>Embryophyta</taxon>
        <taxon>Tracheophyta</taxon>
        <taxon>Spermatophyta</taxon>
        <taxon>Magnoliopsida</taxon>
        <taxon>eudicotyledons</taxon>
        <taxon>Gunneridae</taxon>
        <taxon>Pentapetalae</taxon>
        <taxon>rosids</taxon>
        <taxon>fabids</taxon>
        <taxon>Fabales</taxon>
        <taxon>Fabaceae</taxon>
        <taxon>Papilionoideae</taxon>
        <taxon>50 kb inversion clade</taxon>
        <taxon>NPAAA clade</taxon>
        <taxon>Hologalegina</taxon>
        <taxon>IRL clade</taxon>
        <taxon>Trifolieae</taxon>
        <taxon>Trifolium</taxon>
    </lineage>
</organism>
<gene>
    <name evidence="4" type="ORF">L195_g058671</name>
</gene>
<dbReference type="InterPro" id="IPR035979">
    <property type="entry name" value="RBD_domain_sf"/>
</dbReference>
<evidence type="ECO:0000256" key="1">
    <source>
        <dbReference type="ARBA" id="ARBA00022884"/>
    </source>
</evidence>
<dbReference type="InterPro" id="IPR012677">
    <property type="entry name" value="Nucleotide-bd_a/b_plait_sf"/>
</dbReference>